<feature type="non-terminal residue" evidence="1">
    <location>
        <position position="1"/>
    </location>
</feature>
<keyword evidence="2" id="KW-1185">Reference proteome</keyword>
<evidence type="ECO:0000313" key="2">
    <source>
        <dbReference type="Proteomes" id="UP000044602"/>
    </source>
</evidence>
<reference evidence="1 2" key="1">
    <citation type="submission" date="2015-05" db="EMBL/GenBank/DDBJ databases">
        <authorList>
            <person name="Wang D.B."/>
            <person name="Wang M."/>
        </authorList>
    </citation>
    <scope>NUCLEOTIDE SEQUENCE [LARGE SCALE GENOMIC DNA]</scope>
    <source>
        <strain evidence="1">VL1</strain>
    </source>
</reference>
<gene>
    <name evidence="1" type="ORF">BN1708_018956</name>
</gene>
<proteinExistence type="predicted"/>
<dbReference type="AlphaFoldDB" id="A0A0G4MD76"/>
<protein>
    <submittedName>
        <fullName evidence="1">Uncharacterized protein</fullName>
    </submittedName>
</protein>
<sequence length="65" mass="7245">PLETRPRHSEYLLSLPRCALSYQAVPIRRSAWSSWRPKPRASHCECEQQAEGAAHGPPEQACGSC</sequence>
<dbReference type="Proteomes" id="UP000044602">
    <property type="component" value="Unassembled WGS sequence"/>
</dbReference>
<evidence type="ECO:0000313" key="1">
    <source>
        <dbReference type="EMBL" id="CRK32242.1"/>
    </source>
</evidence>
<name>A0A0G4MD76_VERLO</name>
<organism evidence="1 2">
    <name type="scientific">Verticillium longisporum</name>
    <name type="common">Verticillium dahliae var. longisporum</name>
    <dbReference type="NCBI Taxonomy" id="100787"/>
    <lineage>
        <taxon>Eukaryota</taxon>
        <taxon>Fungi</taxon>
        <taxon>Dikarya</taxon>
        <taxon>Ascomycota</taxon>
        <taxon>Pezizomycotina</taxon>
        <taxon>Sordariomycetes</taxon>
        <taxon>Hypocreomycetidae</taxon>
        <taxon>Glomerellales</taxon>
        <taxon>Plectosphaerellaceae</taxon>
        <taxon>Verticillium</taxon>
    </lineage>
</organism>
<dbReference type="EMBL" id="CVQH01022059">
    <property type="protein sequence ID" value="CRK32242.1"/>
    <property type="molecule type" value="Genomic_DNA"/>
</dbReference>
<accession>A0A0G4MD76</accession>